<evidence type="ECO:0000256" key="5">
    <source>
        <dbReference type="ARBA" id="ARBA00023224"/>
    </source>
</evidence>
<comment type="caution">
    <text evidence="8">The sequence shown here is derived from an EMBL/GenBank/DDBJ whole genome shotgun (WGS) entry which is preliminary data.</text>
</comment>
<dbReference type="AlphaFoldDB" id="A0ABD0ZAU1"/>
<keyword evidence="4" id="KW-0675">Receptor</keyword>
<keyword evidence="7" id="KW-1133">Transmembrane helix</keyword>
<keyword evidence="9" id="KW-1185">Reference proteome</keyword>
<feature type="compositionally biased region" description="Basic and acidic residues" evidence="6">
    <location>
        <begin position="22"/>
        <end position="42"/>
    </location>
</feature>
<dbReference type="SUPFAM" id="SSF63877">
    <property type="entry name" value="Methuselah ectodomain"/>
    <property type="match status" value="1"/>
</dbReference>
<keyword evidence="7" id="KW-0472">Membrane</keyword>
<dbReference type="InterPro" id="IPR052808">
    <property type="entry name" value="GPCR_Mth-like"/>
</dbReference>
<dbReference type="Gene3D" id="1.20.1070.10">
    <property type="entry name" value="Rhodopsin 7-helix transmembrane proteins"/>
    <property type="match status" value="1"/>
</dbReference>
<feature type="transmembrane region" description="Helical" evidence="7">
    <location>
        <begin position="194"/>
        <end position="214"/>
    </location>
</feature>
<protein>
    <submittedName>
        <fullName evidence="8">Uncharacterized protein</fullName>
    </submittedName>
</protein>
<accession>A0ABD0ZAU1</accession>
<dbReference type="EMBL" id="JBFDAA010000005">
    <property type="protein sequence ID" value="KAL1132464.1"/>
    <property type="molecule type" value="Genomic_DNA"/>
</dbReference>
<dbReference type="GO" id="GO:0016020">
    <property type="term" value="C:membrane"/>
    <property type="evidence" value="ECO:0007669"/>
    <property type="project" value="UniProtKB-SubCell"/>
</dbReference>
<proteinExistence type="inferred from homology"/>
<evidence type="ECO:0000256" key="7">
    <source>
        <dbReference type="SAM" id="Phobius"/>
    </source>
</evidence>
<keyword evidence="5" id="KW-0807">Transducer</keyword>
<reference evidence="8 9" key="1">
    <citation type="submission" date="2024-07" db="EMBL/GenBank/DDBJ databases">
        <title>Chromosome-level genome assembly of the water stick insect Ranatra chinensis (Heteroptera: Nepidae).</title>
        <authorList>
            <person name="Liu X."/>
        </authorList>
    </citation>
    <scope>NUCLEOTIDE SEQUENCE [LARGE SCALE GENOMIC DNA]</scope>
    <source>
        <strain evidence="8">Cailab_2021Rc</strain>
        <tissue evidence="8">Muscle</tissue>
    </source>
</reference>
<sequence>MFSSVLAIGLSAFAEVPPVPSCHRELSPNESRAEDKSKRPTESPECQGRICLRKCCPRGRTFFNRTCSQVPEVPDFRAPPVNFTRPLCLLYGFPKCPEEKMILEPGKYPQDIFYIDPRGMLVRPKVGFVTHPEDYCLEEGLAGLFPVVCFVPATPDPGLQLYPYGMILSLPCLLIVLVVYIILPEFDNFHGHAVRCHIFSLFFAYLSLGTVLLAKENMPFYPCLIFGK</sequence>
<evidence type="ECO:0000256" key="1">
    <source>
        <dbReference type="ARBA" id="ARBA00004141"/>
    </source>
</evidence>
<feature type="region of interest" description="Disordered" evidence="6">
    <location>
        <begin position="20"/>
        <end position="44"/>
    </location>
</feature>
<comment type="subcellular location">
    <subcellularLocation>
        <location evidence="1">Membrane</location>
        <topology evidence="1">Multi-pass membrane protein</topology>
    </subcellularLocation>
</comment>
<organism evidence="8 9">
    <name type="scientific">Ranatra chinensis</name>
    <dbReference type="NCBI Taxonomy" id="642074"/>
    <lineage>
        <taxon>Eukaryota</taxon>
        <taxon>Metazoa</taxon>
        <taxon>Ecdysozoa</taxon>
        <taxon>Arthropoda</taxon>
        <taxon>Hexapoda</taxon>
        <taxon>Insecta</taxon>
        <taxon>Pterygota</taxon>
        <taxon>Neoptera</taxon>
        <taxon>Paraneoptera</taxon>
        <taxon>Hemiptera</taxon>
        <taxon>Heteroptera</taxon>
        <taxon>Panheteroptera</taxon>
        <taxon>Nepomorpha</taxon>
        <taxon>Nepidae</taxon>
        <taxon>Ranatrinae</taxon>
        <taxon>Ranatra</taxon>
    </lineage>
</organism>
<feature type="transmembrane region" description="Helical" evidence="7">
    <location>
        <begin position="161"/>
        <end position="182"/>
    </location>
</feature>
<evidence type="ECO:0000313" key="8">
    <source>
        <dbReference type="EMBL" id="KAL1132464.1"/>
    </source>
</evidence>
<comment type="similarity">
    <text evidence="2">Belongs to the G-protein coupled receptor 2 family. Mth subfamily.</text>
</comment>
<evidence type="ECO:0000256" key="3">
    <source>
        <dbReference type="ARBA" id="ARBA00023040"/>
    </source>
</evidence>
<dbReference type="InterPro" id="IPR036272">
    <property type="entry name" value="Methuselah_N_sf"/>
</dbReference>
<gene>
    <name evidence="8" type="ORF">AAG570_010419</name>
</gene>
<keyword evidence="3" id="KW-0297">G-protein coupled receptor</keyword>
<dbReference type="Proteomes" id="UP001558652">
    <property type="component" value="Unassembled WGS sequence"/>
</dbReference>
<dbReference type="GO" id="GO:0004930">
    <property type="term" value="F:G protein-coupled receptor activity"/>
    <property type="evidence" value="ECO:0007669"/>
    <property type="project" value="UniProtKB-KW"/>
</dbReference>
<evidence type="ECO:0000256" key="4">
    <source>
        <dbReference type="ARBA" id="ARBA00023170"/>
    </source>
</evidence>
<evidence type="ECO:0000313" key="9">
    <source>
        <dbReference type="Proteomes" id="UP001558652"/>
    </source>
</evidence>
<name>A0ABD0ZAU1_9HEMI</name>
<dbReference type="PANTHER" id="PTHR46953:SF1">
    <property type="entry name" value="G-PROTEIN COUPLED RECEPTOR MTH-LIKE 1-RELATED"/>
    <property type="match status" value="1"/>
</dbReference>
<keyword evidence="7" id="KW-0812">Transmembrane</keyword>
<evidence type="ECO:0000256" key="2">
    <source>
        <dbReference type="ARBA" id="ARBA00008979"/>
    </source>
</evidence>
<dbReference type="PANTHER" id="PTHR46953">
    <property type="entry name" value="G-PROTEIN COUPLED RECEPTOR MTH-LIKE 1-RELATED"/>
    <property type="match status" value="1"/>
</dbReference>
<evidence type="ECO:0000256" key="6">
    <source>
        <dbReference type="SAM" id="MobiDB-lite"/>
    </source>
</evidence>